<dbReference type="Pfam" id="PF22740">
    <property type="entry name" value="PapZ_C"/>
    <property type="match status" value="1"/>
</dbReference>
<dbReference type="Proteomes" id="UP000042958">
    <property type="component" value="Unassembled WGS sequence"/>
</dbReference>
<name>A0A0F7TV23_PENBI</name>
<dbReference type="STRING" id="104259.A0A0F7TV23"/>
<accession>A0A0F7TV23</accession>
<dbReference type="InterPro" id="IPR053931">
    <property type="entry name" value="RapZ_C"/>
</dbReference>
<proteinExistence type="predicted"/>
<keyword evidence="4" id="KW-1185">Reference proteome</keyword>
<dbReference type="OrthoDB" id="10267139at2759"/>
<evidence type="ECO:0000313" key="3">
    <source>
        <dbReference type="EMBL" id="CEJ60568.1"/>
    </source>
</evidence>
<feature type="domain" description="RapZ C-terminal" evidence="2">
    <location>
        <begin position="19"/>
        <end position="162"/>
    </location>
</feature>
<evidence type="ECO:0000259" key="2">
    <source>
        <dbReference type="Pfam" id="PF22740"/>
    </source>
</evidence>
<reference evidence="4" key="1">
    <citation type="journal article" date="2015" name="Genome Announc.">
        <title>Draft genome sequence of the fungus Penicillium brasilianum MG11.</title>
        <authorList>
            <person name="Horn F."/>
            <person name="Linde J."/>
            <person name="Mattern D.J."/>
            <person name="Walther G."/>
            <person name="Guthke R."/>
            <person name="Brakhage A.A."/>
            <person name="Valiante V."/>
        </authorList>
    </citation>
    <scope>NUCLEOTIDE SEQUENCE [LARGE SCALE GENOMIC DNA]</scope>
    <source>
        <strain evidence="4">MG11</strain>
    </source>
</reference>
<gene>
    <name evidence="3" type="ORF">PMG11_09139</name>
</gene>
<sequence length="231" mass="26228">MSNEATTVTSQVTWVPSVRVSLFSYGHANGPIVPQQQPSQSHILRALAYNIRHLPNPPRNIRANTTGLSRRLQKEFLQNDSVQAFLGRVQNELLNAIKECDQLSHSHERTAYQPEDVDDCSDLGQKTTLTDPDIDMVVTICCEEGRHRSVAFVEELARRLALFKHGDGSSQCWHLCVNVTHRDIGHPQENLEQSSGQQKRPNKAQAKSRQRERREKGEILRSRPEYDDGEV</sequence>
<feature type="compositionally biased region" description="Basic residues" evidence="1">
    <location>
        <begin position="200"/>
        <end position="211"/>
    </location>
</feature>
<feature type="compositionally biased region" description="Basic and acidic residues" evidence="1">
    <location>
        <begin position="212"/>
        <end position="231"/>
    </location>
</feature>
<feature type="compositionally biased region" description="Polar residues" evidence="1">
    <location>
        <begin position="190"/>
        <end position="199"/>
    </location>
</feature>
<evidence type="ECO:0000313" key="4">
    <source>
        <dbReference type="Proteomes" id="UP000042958"/>
    </source>
</evidence>
<dbReference type="AlphaFoldDB" id="A0A0F7TV23"/>
<protein>
    <recommendedName>
        <fullName evidence="2">RapZ C-terminal domain-containing protein</fullName>
    </recommendedName>
</protein>
<dbReference type="EMBL" id="CDHK01000008">
    <property type="protein sequence ID" value="CEJ60568.1"/>
    <property type="molecule type" value="Genomic_DNA"/>
</dbReference>
<organism evidence="3 4">
    <name type="scientific">Penicillium brasilianum</name>
    <dbReference type="NCBI Taxonomy" id="104259"/>
    <lineage>
        <taxon>Eukaryota</taxon>
        <taxon>Fungi</taxon>
        <taxon>Dikarya</taxon>
        <taxon>Ascomycota</taxon>
        <taxon>Pezizomycotina</taxon>
        <taxon>Eurotiomycetes</taxon>
        <taxon>Eurotiomycetidae</taxon>
        <taxon>Eurotiales</taxon>
        <taxon>Aspergillaceae</taxon>
        <taxon>Penicillium</taxon>
    </lineage>
</organism>
<evidence type="ECO:0000256" key="1">
    <source>
        <dbReference type="SAM" id="MobiDB-lite"/>
    </source>
</evidence>
<feature type="region of interest" description="Disordered" evidence="1">
    <location>
        <begin position="187"/>
        <end position="231"/>
    </location>
</feature>